<dbReference type="SUPFAM" id="SSF46955">
    <property type="entry name" value="Putative DNA-binding domain"/>
    <property type="match status" value="1"/>
</dbReference>
<accession>A0A7C6AA03</accession>
<dbReference type="AlphaFoldDB" id="A0A7C6AA03"/>
<reference evidence="2" key="1">
    <citation type="journal article" date="2020" name="mSystems">
        <title>Genome- and Community-Level Interaction Insights into Carbon Utilization and Element Cycling Functions of Hydrothermarchaeota in Hydrothermal Sediment.</title>
        <authorList>
            <person name="Zhou Z."/>
            <person name="Liu Y."/>
            <person name="Xu W."/>
            <person name="Pan J."/>
            <person name="Luo Z.H."/>
            <person name="Li M."/>
        </authorList>
    </citation>
    <scope>NUCLEOTIDE SEQUENCE [LARGE SCALE GENOMIC DNA]</scope>
    <source>
        <strain evidence="2">SpSt-876</strain>
    </source>
</reference>
<dbReference type="Pfam" id="PF13411">
    <property type="entry name" value="MerR_1"/>
    <property type="match status" value="1"/>
</dbReference>
<dbReference type="Gene3D" id="1.10.1660.10">
    <property type="match status" value="1"/>
</dbReference>
<dbReference type="GO" id="GO:0003677">
    <property type="term" value="F:DNA binding"/>
    <property type="evidence" value="ECO:0007669"/>
    <property type="project" value="InterPro"/>
</dbReference>
<dbReference type="PROSITE" id="PS50937">
    <property type="entry name" value="HTH_MERR_2"/>
    <property type="match status" value="1"/>
</dbReference>
<name>A0A7C6AA03_UNCW3</name>
<sequence length="110" mass="13210">MKNRKFYSVTQTCKLIGIKPYALKHWEKVFEITPTKNSAGRRIYSQTDIEKLACIRHLIYREHFTIQGAKRRLEKMKRFPKGKASRREYQDALYYLKKELITLKTQLQAK</sequence>
<feature type="domain" description="HTH merR-type" evidence="1">
    <location>
        <begin position="14"/>
        <end position="75"/>
    </location>
</feature>
<dbReference type="SMART" id="SM00422">
    <property type="entry name" value="HTH_MERR"/>
    <property type="match status" value="1"/>
</dbReference>
<protein>
    <submittedName>
        <fullName evidence="2">MerR family transcriptional regulator</fullName>
    </submittedName>
</protein>
<organism evidence="2">
    <name type="scientific">candidate division WOR-3 bacterium</name>
    <dbReference type="NCBI Taxonomy" id="2052148"/>
    <lineage>
        <taxon>Bacteria</taxon>
        <taxon>Bacteria division WOR-3</taxon>
    </lineage>
</organism>
<dbReference type="EMBL" id="DTLI01000156">
    <property type="protein sequence ID" value="HHS52513.1"/>
    <property type="molecule type" value="Genomic_DNA"/>
</dbReference>
<comment type="caution">
    <text evidence="2">The sequence shown here is derived from an EMBL/GenBank/DDBJ whole genome shotgun (WGS) entry which is preliminary data.</text>
</comment>
<evidence type="ECO:0000259" key="1">
    <source>
        <dbReference type="PROSITE" id="PS50937"/>
    </source>
</evidence>
<gene>
    <name evidence="2" type="ORF">ENW73_06580</name>
</gene>
<proteinExistence type="predicted"/>
<dbReference type="InterPro" id="IPR000551">
    <property type="entry name" value="MerR-type_HTH_dom"/>
</dbReference>
<evidence type="ECO:0000313" key="2">
    <source>
        <dbReference type="EMBL" id="HHS52513.1"/>
    </source>
</evidence>
<dbReference type="GO" id="GO:0006355">
    <property type="term" value="P:regulation of DNA-templated transcription"/>
    <property type="evidence" value="ECO:0007669"/>
    <property type="project" value="InterPro"/>
</dbReference>
<dbReference type="InterPro" id="IPR009061">
    <property type="entry name" value="DNA-bd_dom_put_sf"/>
</dbReference>